<keyword evidence="10 11" id="KW-0998">Cell outer membrane</keyword>
<keyword evidence="9 11" id="KW-0472">Membrane</keyword>
<comment type="similarity">
    <text evidence="11 12">Belongs to the TonB-dependent receptor family.</text>
</comment>
<keyword evidence="3 11" id="KW-1134">Transmembrane beta strand</keyword>
<evidence type="ECO:0000256" key="4">
    <source>
        <dbReference type="ARBA" id="ARBA00022496"/>
    </source>
</evidence>
<evidence type="ECO:0000256" key="1">
    <source>
        <dbReference type="ARBA" id="ARBA00004571"/>
    </source>
</evidence>
<accession>A0A975G225</accession>
<gene>
    <name evidence="16" type="ORF">KCG34_04595</name>
</gene>
<feature type="chain" id="PRO_5037685970" evidence="13">
    <location>
        <begin position="24"/>
        <end position="895"/>
    </location>
</feature>
<evidence type="ECO:0000259" key="15">
    <source>
        <dbReference type="Pfam" id="PF07715"/>
    </source>
</evidence>
<dbReference type="Gene3D" id="2.40.170.20">
    <property type="entry name" value="TonB-dependent receptor, beta-barrel domain"/>
    <property type="match status" value="2"/>
</dbReference>
<dbReference type="AlphaFoldDB" id="A0A975G225"/>
<evidence type="ECO:0000313" key="16">
    <source>
        <dbReference type="EMBL" id="QUD89169.1"/>
    </source>
</evidence>
<dbReference type="PANTHER" id="PTHR32552">
    <property type="entry name" value="FERRICHROME IRON RECEPTOR-RELATED"/>
    <property type="match status" value="1"/>
</dbReference>
<feature type="domain" description="TonB-dependent receptor-like beta-barrel" evidence="14">
    <location>
        <begin position="339"/>
        <end position="861"/>
    </location>
</feature>
<dbReference type="InterPro" id="IPR012910">
    <property type="entry name" value="Plug_dom"/>
</dbReference>
<proteinExistence type="inferred from homology"/>
<dbReference type="Pfam" id="PF00593">
    <property type="entry name" value="TonB_dep_Rec_b-barrel"/>
    <property type="match status" value="1"/>
</dbReference>
<comment type="subcellular location">
    <subcellularLocation>
        <location evidence="1 11">Cell outer membrane</location>
        <topology evidence="1 11">Multi-pass membrane protein</topology>
    </subcellularLocation>
</comment>
<dbReference type="InterPro" id="IPR036942">
    <property type="entry name" value="Beta-barrel_TonB_sf"/>
</dbReference>
<keyword evidence="6" id="KW-0408">Iron</keyword>
<evidence type="ECO:0000256" key="11">
    <source>
        <dbReference type="PROSITE-ProRule" id="PRU01360"/>
    </source>
</evidence>
<keyword evidence="8 12" id="KW-0798">TonB box</keyword>
<dbReference type="KEGG" id="caul:KCG34_04595"/>
<keyword evidence="16" id="KW-0675">Receptor</keyword>
<feature type="signal peptide" evidence="13">
    <location>
        <begin position="1"/>
        <end position="23"/>
    </location>
</feature>
<name>A0A975G225_9CAUL</name>
<evidence type="ECO:0000256" key="8">
    <source>
        <dbReference type="ARBA" id="ARBA00023077"/>
    </source>
</evidence>
<dbReference type="Pfam" id="PF07715">
    <property type="entry name" value="Plug"/>
    <property type="match status" value="1"/>
</dbReference>
<evidence type="ECO:0000256" key="3">
    <source>
        <dbReference type="ARBA" id="ARBA00022452"/>
    </source>
</evidence>
<sequence>MRASYMISCAVAALLSGAASANAADQATAPAAAAADAAGPGIEAIVVTAQRRDESVQKVPMTVQAMTGLTLQKLNVTTLDDILKYTPNVTFANNGPGQGNIYMRGLSAGFAGNQSSATAGNFPNVAVYLDDQSMQFPARNVDIYMADMERVEVLEGPQGTLFGGGAEAGAVRYITNKPKLNVYSGAFEGSYGGTVGGGANGSANVVINLPVIQDKLAVRAVIYDDHHGGYINNVPSTFTRKNSDLGNSYFNIQPGANGLCPNGLPPAGTNPCSPPNSGPINNYNIAHKNWNPADYLGGRVEALYQINDDWNVLISESAQHLDAEGISAAYPIGSDGQKLQPLQITAFNPSYEKDSYENTAWTINGKIGPLKAVYTGSYMSRHISEQMDYVNYSRTAGGMYYQCVGGGTGWAGSPSCYSPNGYWQDTVKNTHLTNEVRLSTPDTWRIRAIGGVFFEDFKIYDDQNFNYRTIPACNATTLPIALAGGATCVGDVGPLPGTTTNHPGLRSDSTAFGEDAQRGYDQDAVFGSVDFDVIPDVLTVTAGTRWYRYSEYEVGTQYGTSTACANVLVCSAADVNIDAAHDHKVYTGFRSRANVTWHITPNVLTYFTFSQGFRPGGFNRSVKGVAKDADGFAQYEKPNSYAPDSLTNYEIGFKSELLDHRLQFNLSAYYMQWENVQFLFFNPTQLGNTTFGVNGPNYEVKGVEAQFVGRVTHELTVQGSASYNDATQANSPCLVANIATPAGDTDPNRAKVGQCITEVKGNPFQNPFGSVGSTPAFSPKFQGTIRARYEREIGDKTAFATVGANYTGSMFNQPATYQSGEGVTIPTTTYLRYKQPSYTTYDASAGIDMGKYTVTVFGANLGNSHASMFTSSAQFIKSEVPLRPTTYGVKINASF</sequence>
<feature type="domain" description="TonB-dependent receptor plug" evidence="15">
    <location>
        <begin position="56"/>
        <end position="170"/>
    </location>
</feature>
<evidence type="ECO:0000313" key="17">
    <source>
        <dbReference type="Proteomes" id="UP000676409"/>
    </source>
</evidence>
<evidence type="ECO:0000256" key="10">
    <source>
        <dbReference type="ARBA" id="ARBA00023237"/>
    </source>
</evidence>
<organism evidence="16 17">
    <name type="scientific">Phenylobacterium montanum</name>
    <dbReference type="NCBI Taxonomy" id="2823693"/>
    <lineage>
        <taxon>Bacteria</taxon>
        <taxon>Pseudomonadati</taxon>
        <taxon>Pseudomonadota</taxon>
        <taxon>Alphaproteobacteria</taxon>
        <taxon>Caulobacterales</taxon>
        <taxon>Caulobacteraceae</taxon>
        <taxon>Phenylobacterium</taxon>
    </lineage>
</organism>
<keyword evidence="2 11" id="KW-0813">Transport</keyword>
<protein>
    <submittedName>
        <fullName evidence="16">TonB-dependent receptor</fullName>
    </submittedName>
</protein>
<dbReference type="GO" id="GO:0006826">
    <property type="term" value="P:iron ion transport"/>
    <property type="evidence" value="ECO:0007669"/>
    <property type="project" value="UniProtKB-KW"/>
</dbReference>
<keyword evidence="7" id="KW-0406">Ion transport</keyword>
<evidence type="ECO:0000259" key="14">
    <source>
        <dbReference type="Pfam" id="PF00593"/>
    </source>
</evidence>
<evidence type="ECO:0000256" key="6">
    <source>
        <dbReference type="ARBA" id="ARBA00023004"/>
    </source>
</evidence>
<dbReference type="RefSeq" id="WP_211939220.1">
    <property type="nucleotide sequence ID" value="NZ_CP073078.1"/>
</dbReference>
<keyword evidence="13" id="KW-0732">Signal</keyword>
<dbReference type="SUPFAM" id="SSF56935">
    <property type="entry name" value="Porins"/>
    <property type="match status" value="1"/>
</dbReference>
<evidence type="ECO:0000256" key="13">
    <source>
        <dbReference type="SAM" id="SignalP"/>
    </source>
</evidence>
<dbReference type="PROSITE" id="PS52016">
    <property type="entry name" value="TONB_DEPENDENT_REC_3"/>
    <property type="match status" value="1"/>
</dbReference>
<keyword evidence="4" id="KW-0410">Iron transport</keyword>
<evidence type="ECO:0000256" key="9">
    <source>
        <dbReference type="ARBA" id="ARBA00023136"/>
    </source>
</evidence>
<keyword evidence="17" id="KW-1185">Reference proteome</keyword>
<keyword evidence="5 11" id="KW-0812">Transmembrane</keyword>
<dbReference type="InterPro" id="IPR039426">
    <property type="entry name" value="TonB-dep_rcpt-like"/>
</dbReference>
<dbReference type="Proteomes" id="UP000676409">
    <property type="component" value="Chromosome"/>
</dbReference>
<evidence type="ECO:0000256" key="5">
    <source>
        <dbReference type="ARBA" id="ARBA00022692"/>
    </source>
</evidence>
<evidence type="ECO:0000256" key="7">
    <source>
        <dbReference type="ARBA" id="ARBA00023065"/>
    </source>
</evidence>
<dbReference type="InterPro" id="IPR000531">
    <property type="entry name" value="Beta-barrel_TonB"/>
</dbReference>
<evidence type="ECO:0000256" key="12">
    <source>
        <dbReference type="RuleBase" id="RU003357"/>
    </source>
</evidence>
<reference evidence="16" key="1">
    <citation type="submission" date="2021-04" db="EMBL/GenBank/DDBJ databases">
        <title>The complete genome sequence of Caulobacter sp. S6.</title>
        <authorList>
            <person name="Tang Y."/>
            <person name="Ouyang W."/>
            <person name="Liu Q."/>
            <person name="Huang B."/>
            <person name="Guo Z."/>
            <person name="Lei P."/>
        </authorList>
    </citation>
    <scope>NUCLEOTIDE SEQUENCE</scope>
    <source>
        <strain evidence="16">S6</strain>
    </source>
</reference>
<evidence type="ECO:0000256" key="2">
    <source>
        <dbReference type="ARBA" id="ARBA00022448"/>
    </source>
</evidence>
<dbReference type="PANTHER" id="PTHR32552:SF81">
    <property type="entry name" value="TONB-DEPENDENT OUTER MEMBRANE RECEPTOR"/>
    <property type="match status" value="1"/>
</dbReference>
<dbReference type="EMBL" id="CP073078">
    <property type="protein sequence ID" value="QUD89169.1"/>
    <property type="molecule type" value="Genomic_DNA"/>
</dbReference>
<dbReference type="GO" id="GO:0009279">
    <property type="term" value="C:cell outer membrane"/>
    <property type="evidence" value="ECO:0007669"/>
    <property type="project" value="UniProtKB-SubCell"/>
</dbReference>